<dbReference type="SUPFAM" id="SSF53474">
    <property type="entry name" value="alpha/beta-Hydrolases"/>
    <property type="match status" value="1"/>
</dbReference>
<protein>
    <submittedName>
        <fullName evidence="1">Haloalkane dehalogenase</fullName>
    </submittedName>
</protein>
<gene>
    <name evidence="1" type="primary">dhaAF</name>
    <name evidence="1" type="ORF">BIN_B_05873</name>
</gene>
<sequence>MRPDVDWNLTETFDTAEGVIRWQRLGSDSSGDEPVVLVHGTPYSSYLWRDIAPALAQHRSVYVFDLLGYGQSEQREGQDLTIAAQARRLADLLEHWGLKRPSMIANDIGAAIALHASLVNGAAYRDLVIFDAVTGSDWEMGLFHLVRRNAGVFEALPGYAHRALITSHLQRATHSGFRPGVLERYLQPWLGADGQAAFYRQYQQLSVDDTRVFEDKLAGIDIPVKILWGRDDLIMAPKYGEWIRDQIPHAEFHWIDDAGHVLQEDVPVQLLTHLTAPFAQSVNRSVG</sequence>
<organism evidence="1">
    <name type="scientific">Mycolicibacterium smegmatis</name>
    <name type="common">Mycobacterium smegmatis</name>
    <dbReference type="NCBI Taxonomy" id="1772"/>
    <lineage>
        <taxon>Bacteria</taxon>
        <taxon>Bacillati</taxon>
        <taxon>Actinomycetota</taxon>
        <taxon>Actinomycetes</taxon>
        <taxon>Mycobacteriales</taxon>
        <taxon>Mycobacteriaceae</taxon>
        <taxon>Mycolicibacterium</taxon>
    </lineage>
</organism>
<dbReference type="InterPro" id="IPR000073">
    <property type="entry name" value="AB_hydrolase_1"/>
</dbReference>
<dbReference type="InterPro" id="IPR050266">
    <property type="entry name" value="AB_hydrolase_sf"/>
</dbReference>
<dbReference type="OMA" id="HRIAWGT"/>
<dbReference type="EMBL" id="LR589676">
    <property type="protein sequence ID" value="VTP11520.1"/>
    <property type="molecule type" value="Genomic_DNA"/>
</dbReference>
<dbReference type="PANTHER" id="PTHR43798:SF24">
    <property type="entry name" value="CIS-3-ALKYL-4-ALKYLOXETAN-2-ONE DECARBOXYLASE"/>
    <property type="match status" value="1"/>
</dbReference>
<dbReference type="PANTHER" id="PTHR43798">
    <property type="entry name" value="MONOACYLGLYCEROL LIPASE"/>
    <property type="match status" value="1"/>
</dbReference>
<dbReference type="InterPro" id="IPR000639">
    <property type="entry name" value="Epox_hydrolase-like"/>
</dbReference>
<dbReference type="KEGG" id="msn:LI99_14505"/>
<dbReference type="GeneID" id="93457694"/>
<dbReference type="Pfam" id="PF00561">
    <property type="entry name" value="Abhydrolase_1"/>
    <property type="match status" value="1"/>
</dbReference>
<dbReference type="GO" id="GO:0003824">
    <property type="term" value="F:catalytic activity"/>
    <property type="evidence" value="ECO:0007669"/>
    <property type="project" value="InterPro"/>
</dbReference>
<dbReference type="GO" id="GO:0016020">
    <property type="term" value="C:membrane"/>
    <property type="evidence" value="ECO:0007669"/>
    <property type="project" value="TreeGrafter"/>
</dbReference>
<dbReference type="PRINTS" id="PR00412">
    <property type="entry name" value="EPOXHYDRLASE"/>
</dbReference>
<accession>A0A653FP74</accession>
<dbReference type="RefSeq" id="WP_011728682.1">
    <property type="nucleotide sequence ID" value="NZ_CP009495.1"/>
</dbReference>
<dbReference type="Gene3D" id="3.40.50.1820">
    <property type="entry name" value="alpha/beta hydrolase"/>
    <property type="match status" value="1"/>
</dbReference>
<dbReference type="KEGG" id="msh:LI98_14510"/>
<dbReference type="AlphaFoldDB" id="A0A653FP74"/>
<evidence type="ECO:0000313" key="1">
    <source>
        <dbReference type="EMBL" id="VTP11520.1"/>
    </source>
</evidence>
<reference evidence="1" key="1">
    <citation type="submission" date="2019-05" db="EMBL/GenBank/DDBJ databases">
        <authorList>
            <person name="Naeem R."/>
            <person name="Antony C."/>
            <person name="Guan Q."/>
        </authorList>
    </citation>
    <scope>NUCLEOTIDE SEQUENCE</scope>
    <source>
        <strain evidence="1">1</strain>
    </source>
</reference>
<name>A0A653FP74_MYCSM</name>
<proteinExistence type="predicted"/>
<dbReference type="InterPro" id="IPR029058">
    <property type="entry name" value="AB_hydrolase_fold"/>
</dbReference>